<gene>
    <name evidence="1" type="ORF">CANTADRAFT_272611</name>
</gene>
<proteinExistence type="predicted"/>
<reference evidence="2" key="1">
    <citation type="submission" date="2016-05" db="EMBL/GenBank/DDBJ databases">
        <title>Comparative genomics of biotechnologically important yeasts.</title>
        <authorList>
            <consortium name="DOE Joint Genome Institute"/>
            <person name="Riley R."/>
            <person name="Haridas S."/>
            <person name="Wolfe K.H."/>
            <person name="Lopes M.R."/>
            <person name="Hittinger C.T."/>
            <person name="Goker M."/>
            <person name="Salamov A."/>
            <person name="Wisecaver J."/>
            <person name="Long T.M."/>
            <person name="Aerts A.L."/>
            <person name="Barry K."/>
            <person name="Choi C."/>
            <person name="Clum A."/>
            <person name="Coughlan A.Y."/>
            <person name="Deshpande S."/>
            <person name="Douglass A.P."/>
            <person name="Hanson S.J."/>
            <person name="Klenk H.-P."/>
            <person name="Labutti K."/>
            <person name="Lapidus A."/>
            <person name="Lindquist E."/>
            <person name="Lipzen A."/>
            <person name="Meier-Kolthoff J.P."/>
            <person name="Ohm R.A."/>
            <person name="Otillar R.P."/>
            <person name="Pangilinan J."/>
            <person name="Peng Y."/>
            <person name="Rokas A."/>
            <person name="Rosa C.A."/>
            <person name="Scheuner C."/>
            <person name="Sibirny A.A."/>
            <person name="Slot J.C."/>
            <person name="Stielow J.B."/>
            <person name="Sun H."/>
            <person name="Kurtzman C.P."/>
            <person name="Blackwell M."/>
            <person name="Grigoriev I.V."/>
            <person name="Jeffries T.W."/>
        </authorList>
    </citation>
    <scope>NUCLEOTIDE SEQUENCE [LARGE SCALE GENOMIC DNA]</scope>
    <source>
        <strain evidence="2">NRRL Y-17324</strain>
    </source>
</reference>
<keyword evidence="2" id="KW-1185">Reference proteome</keyword>
<dbReference type="EMBL" id="KV453913">
    <property type="protein sequence ID" value="ODV78718.1"/>
    <property type="molecule type" value="Genomic_DNA"/>
</dbReference>
<organism evidence="1 2">
    <name type="scientific">Suhomyces tanzawaensis NRRL Y-17324</name>
    <dbReference type="NCBI Taxonomy" id="984487"/>
    <lineage>
        <taxon>Eukaryota</taxon>
        <taxon>Fungi</taxon>
        <taxon>Dikarya</taxon>
        <taxon>Ascomycota</taxon>
        <taxon>Saccharomycotina</taxon>
        <taxon>Pichiomycetes</taxon>
        <taxon>Debaryomycetaceae</taxon>
        <taxon>Suhomyces</taxon>
    </lineage>
</organism>
<dbReference type="GeneID" id="30982188"/>
<evidence type="ECO:0000313" key="1">
    <source>
        <dbReference type="EMBL" id="ODV78718.1"/>
    </source>
</evidence>
<name>A0A1E4SGT8_9ASCO</name>
<protein>
    <submittedName>
        <fullName evidence="1">Uncharacterized protein</fullName>
    </submittedName>
</protein>
<dbReference type="Proteomes" id="UP000094285">
    <property type="component" value="Unassembled WGS sequence"/>
</dbReference>
<dbReference type="OrthoDB" id="4095573at2759"/>
<accession>A0A1E4SGT8</accession>
<evidence type="ECO:0000313" key="2">
    <source>
        <dbReference type="Proteomes" id="UP000094285"/>
    </source>
</evidence>
<sequence length="85" mass="9527">MSALLKTPTAIGLLTGLALPPIIARFVVFPAYVQSKYDDVDDLKHNVNYLGWHVKLLEEAQGLSESEVLVPISNQRIHESLLSRW</sequence>
<dbReference type="AlphaFoldDB" id="A0A1E4SGT8"/>
<dbReference type="RefSeq" id="XP_020063840.1">
    <property type="nucleotide sequence ID" value="XM_020208051.1"/>
</dbReference>